<evidence type="ECO:0000256" key="6">
    <source>
        <dbReference type="ARBA" id="ARBA00022989"/>
    </source>
</evidence>
<dbReference type="RefSeq" id="WP_264325143.1">
    <property type="nucleotide sequence ID" value="NZ_JADEXQ010000033.1"/>
</dbReference>
<evidence type="ECO:0000259" key="9">
    <source>
        <dbReference type="Pfam" id="PF13231"/>
    </source>
</evidence>
<dbReference type="EMBL" id="JADEXQ010000033">
    <property type="protein sequence ID" value="MBE9030318.1"/>
    <property type="molecule type" value="Genomic_DNA"/>
</dbReference>
<evidence type="ECO:0000256" key="3">
    <source>
        <dbReference type="ARBA" id="ARBA00022676"/>
    </source>
</evidence>
<dbReference type="PANTHER" id="PTHR33908">
    <property type="entry name" value="MANNOSYLTRANSFERASE YKCB-RELATED"/>
    <property type="match status" value="1"/>
</dbReference>
<gene>
    <name evidence="10" type="ORF">IQ266_11305</name>
</gene>
<feature type="transmembrane region" description="Helical" evidence="8">
    <location>
        <begin position="428"/>
        <end position="450"/>
    </location>
</feature>
<feature type="transmembrane region" description="Helical" evidence="8">
    <location>
        <begin position="165"/>
        <end position="184"/>
    </location>
</feature>
<keyword evidence="4" id="KW-0808">Transferase</keyword>
<evidence type="ECO:0000256" key="8">
    <source>
        <dbReference type="SAM" id="Phobius"/>
    </source>
</evidence>
<comment type="subcellular location">
    <subcellularLocation>
        <location evidence="1">Cell membrane</location>
        <topology evidence="1">Multi-pass membrane protein</topology>
    </subcellularLocation>
</comment>
<protein>
    <submittedName>
        <fullName evidence="10">Glycosyltransferase family 39 protein</fullName>
    </submittedName>
</protein>
<proteinExistence type="predicted"/>
<dbReference type="GO" id="GO:0009103">
    <property type="term" value="P:lipopolysaccharide biosynthetic process"/>
    <property type="evidence" value="ECO:0007669"/>
    <property type="project" value="UniProtKB-ARBA"/>
</dbReference>
<keyword evidence="3" id="KW-0328">Glycosyltransferase</keyword>
<feature type="transmembrane region" description="Helical" evidence="8">
    <location>
        <begin position="264"/>
        <end position="283"/>
    </location>
</feature>
<feature type="transmembrane region" description="Helical" evidence="8">
    <location>
        <begin position="334"/>
        <end position="355"/>
    </location>
</feature>
<keyword evidence="2" id="KW-1003">Cell membrane</keyword>
<keyword evidence="7 8" id="KW-0472">Membrane</keyword>
<evidence type="ECO:0000256" key="7">
    <source>
        <dbReference type="ARBA" id="ARBA00023136"/>
    </source>
</evidence>
<keyword evidence="6 8" id="KW-1133">Transmembrane helix</keyword>
<dbReference type="GO" id="GO:0016763">
    <property type="term" value="F:pentosyltransferase activity"/>
    <property type="evidence" value="ECO:0007669"/>
    <property type="project" value="TreeGrafter"/>
</dbReference>
<dbReference type="PANTHER" id="PTHR33908:SF11">
    <property type="entry name" value="MEMBRANE PROTEIN"/>
    <property type="match status" value="1"/>
</dbReference>
<feature type="transmembrane region" description="Helical" evidence="8">
    <location>
        <begin position="33"/>
        <end position="51"/>
    </location>
</feature>
<keyword evidence="11" id="KW-1185">Reference proteome</keyword>
<comment type="caution">
    <text evidence="10">The sequence shown here is derived from an EMBL/GenBank/DDBJ whole genome shotgun (WGS) entry which is preliminary data.</text>
</comment>
<organism evidence="10 11">
    <name type="scientific">Romeriopsis navalis LEGE 11480</name>
    <dbReference type="NCBI Taxonomy" id="2777977"/>
    <lineage>
        <taxon>Bacteria</taxon>
        <taxon>Bacillati</taxon>
        <taxon>Cyanobacteriota</taxon>
        <taxon>Cyanophyceae</taxon>
        <taxon>Leptolyngbyales</taxon>
        <taxon>Leptolyngbyaceae</taxon>
        <taxon>Romeriopsis</taxon>
        <taxon>Romeriopsis navalis</taxon>
    </lineage>
</organism>
<reference evidence="10" key="1">
    <citation type="submission" date="2020-10" db="EMBL/GenBank/DDBJ databases">
        <authorList>
            <person name="Castelo-Branco R."/>
            <person name="Eusebio N."/>
            <person name="Adriana R."/>
            <person name="Vieira A."/>
            <person name="Brugerolle De Fraissinette N."/>
            <person name="Rezende De Castro R."/>
            <person name="Schneider M.P."/>
            <person name="Vasconcelos V."/>
            <person name="Leao P.N."/>
        </authorList>
    </citation>
    <scope>NUCLEOTIDE SEQUENCE</scope>
    <source>
        <strain evidence="10">LEGE 11480</strain>
    </source>
</reference>
<dbReference type="AlphaFoldDB" id="A0A928Z4H3"/>
<evidence type="ECO:0000256" key="5">
    <source>
        <dbReference type="ARBA" id="ARBA00022692"/>
    </source>
</evidence>
<accession>A0A928Z4H3</accession>
<feature type="transmembrane region" description="Helical" evidence="8">
    <location>
        <begin position="362"/>
        <end position="383"/>
    </location>
</feature>
<feature type="transmembrane region" description="Helical" evidence="8">
    <location>
        <begin position="218"/>
        <end position="244"/>
    </location>
</feature>
<dbReference type="Pfam" id="PF13231">
    <property type="entry name" value="PMT_2"/>
    <property type="match status" value="1"/>
</dbReference>
<sequence length="556" mass="62549">MNYNDLNPGGQPIVKDVANSSVDPRVVIKSRRWVTQLVLVLVIVSSIFRFTNLDGRFYWHDESMTSIRTAGQNPELIRSQLDNRLVEFQDLQKFQHRDPTSNVGEMVNLLAVQDAKHPPFYFMLVWAWRQIFGDSITAIRLFSAVISLLIFPALYWLGLELFANTTIATMMMGVVAFSPIHLLFAQEARAYSLWTVLIIASSAALLRAMKQRTRLNWLVYIVLATMGVYTQTLFTLVLLGHGIYVGGLSWHTSESKRWGIPRIALTYLGSLSLIGAIFSPWLYQIVKTLETLQGNTAWAFSSVSKGFLVKKWLITYSATFVDWDGWILAKPNSLINYAPKGIVVLVLIAAFYFLCRNTQKRIWLLLVALIAPFIGGLMLPDLILGGQRSIASRYFLGVFIALQIAIAYLFSVKIFAHNAKRPNLWKSGLMLMLVLQIISCNSIIHSQVWWTKFYNLVSVANIINRVENTLVISDTQLGANLGSLIALSNQIKPGVKLQLVNSSNPPLLPLGFKQVLLVSTANPDRLLLAYEDAYTMDLLPKSDGLVWQMTPKTTEN</sequence>
<dbReference type="GO" id="GO:0005886">
    <property type="term" value="C:plasma membrane"/>
    <property type="evidence" value="ECO:0007669"/>
    <property type="project" value="UniProtKB-SubCell"/>
</dbReference>
<dbReference type="Proteomes" id="UP000625316">
    <property type="component" value="Unassembled WGS sequence"/>
</dbReference>
<dbReference type="InterPro" id="IPR050297">
    <property type="entry name" value="LipidA_mod_glycosyltrf_83"/>
</dbReference>
<feature type="transmembrane region" description="Helical" evidence="8">
    <location>
        <begin position="138"/>
        <end position="158"/>
    </location>
</feature>
<keyword evidence="5 8" id="KW-0812">Transmembrane</keyword>
<evidence type="ECO:0000256" key="4">
    <source>
        <dbReference type="ARBA" id="ARBA00022679"/>
    </source>
</evidence>
<feature type="transmembrane region" description="Helical" evidence="8">
    <location>
        <begin position="190"/>
        <end position="206"/>
    </location>
</feature>
<evidence type="ECO:0000256" key="1">
    <source>
        <dbReference type="ARBA" id="ARBA00004651"/>
    </source>
</evidence>
<feature type="domain" description="Glycosyltransferase RgtA/B/C/D-like" evidence="9">
    <location>
        <begin position="116"/>
        <end position="283"/>
    </location>
</feature>
<evidence type="ECO:0000313" key="11">
    <source>
        <dbReference type="Proteomes" id="UP000625316"/>
    </source>
</evidence>
<feature type="transmembrane region" description="Helical" evidence="8">
    <location>
        <begin position="395"/>
        <end position="416"/>
    </location>
</feature>
<evidence type="ECO:0000256" key="2">
    <source>
        <dbReference type="ARBA" id="ARBA00022475"/>
    </source>
</evidence>
<dbReference type="InterPro" id="IPR038731">
    <property type="entry name" value="RgtA/B/C-like"/>
</dbReference>
<evidence type="ECO:0000313" key="10">
    <source>
        <dbReference type="EMBL" id="MBE9030318.1"/>
    </source>
</evidence>
<name>A0A928Z4H3_9CYAN</name>